<proteinExistence type="predicted"/>
<evidence type="ECO:0008006" key="4">
    <source>
        <dbReference type="Google" id="ProtNLM"/>
    </source>
</evidence>
<dbReference type="EMBL" id="KZ824494">
    <property type="protein sequence ID" value="RAK95405.1"/>
    <property type="molecule type" value="Genomic_DNA"/>
</dbReference>
<dbReference type="RefSeq" id="XP_025569733.1">
    <property type="nucleotide sequence ID" value="XM_025716365.1"/>
</dbReference>
<dbReference type="PANTHER" id="PTHR16469">
    <property type="entry name" value="UBIQUITIN-ASSOCIATED AND SH3 DOMAIN-CONTAINING BA-RELATED"/>
    <property type="match status" value="1"/>
</dbReference>
<feature type="non-terminal residue" evidence="2">
    <location>
        <position position="1"/>
    </location>
</feature>
<evidence type="ECO:0000313" key="2">
    <source>
        <dbReference type="EMBL" id="RAK95405.1"/>
    </source>
</evidence>
<feature type="compositionally biased region" description="Polar residues" evidence="1">
    <location>
        <begin position="186"/>
        <end position="203"/>
    </location>
</feature>
<dbReference type="OrthoDB" id="414418at2759"/>
<accession>A0A395GIW0</accession>
<evidence type="ECO:0000256" key="1">
    <source>
        <dbReference type="SAM" id="MobiDB-lite"/>
    </source>
</evidence>
<dbReference type="VEuPathDB" id="FungiDB:BO80DRAFT_368918"/>
<name>A0A395GIW0_9EURO</name>
<dbReference type="InterPro" id="IPR029033">
    <property type="entry name" value="His_PPase_superfam"/>
</dbReference>
<dbReference type="STRING" id="1448316.A0A395GIW0"/>
<dbReference type="PANTHER" id="PTHR16469:SF51">
    <property type="entry name" value="TRANSCRIPTION FACTOR TAU 55 KDA SUBUNIT"/>
    <property type="match status" value="1"/>
</dbReference>
<dbReference type="InterPro" id="IPR051710">
    <property type="entry name" value="Phosphatase_SH3-domain"/>
</dbReference>
<protein>
    <recommendedName>
        <fullName evidence="4">Phosphoglycerate mutase family protein</fullName>
    </recommendedName>
</protein>
<dbReference type="GeneID" id="37221230"/>
<reference evidence="2 3" key="1">
    <citation type="submission" date="2018-02" db="EMBL/GenBank/DDBJ databases">
        <title>The genomes of Aspergillus section Nigri reveals drivers in fungal speciation.</title>
        <authorList>
            <consortium name="DOE Joint Genome Institute"/>
            <person name="Vesth T.C."/>
            <person name="Nybo J."/>
            <person name="Theobald S."/>
            <person name="Brandl J."/>
            <person name="Frisvad J.C."/>
            <person name="Nielsen K.F."/>
            <person name="Lyhne E.K."/>
            <person name="Kogle M.E."/>
            <person name="Kuo A."/>
            <person name="Riley R."/>
            <person name="Clum A."/>
            <person name="Nolan M."/>
            <person name="Lipzen A."/>
            <person name="Salamov A."/>
            <person name="Henrissat B."/>
            <person name="Wiebenga A."/>
            <person name="De vries R.P."/>
            <person name="Grigoriev I.V."/>
            <person name="Mortensen U.H."/>
            <person name="Andersen M.R."/>
            <person name="Baker S.E."/>
        </authorList>
    </citation>
    <scope>NUCLEOTIDE SEQUENCE [LARGE SCALE GENOMIC DNA]</scope>
    <source>
        <strain evidence="2 3">CBS 121593</strain>
    </source>
</reference>
<feature type="region of interest" description="Disordered" evidence="1">
    <location>
        <begin position="179"/>
        <end position="203"/>
    </location>
</feature>
<evidence type="ECO:0000313" key="3">
    <source>
        <dbReference type="Proteomes" id="UP000249402"/>
    </source>
</evidence>
<dbReference type="AlphaFoldDB" id="A0A395GIW0"/>
<gene>
    <name evidence="2" type="ORF">BO80DRAFT_368918</name>
</gene>
<sequence>SPPPQHPTPILNPSTQGETIPQLHNRIATTLSTLISTLDTEIAHLEAPLPPEQRTSKAVLICSHAAPLIAMGRVLTGNMPEDEGVEDFRVYTAGISMFVRRSSWDRKGDGDGDGKGRDIKEVLAPGTEVLRDGVYVPDWMGGRGVGGGWECVRNGDCGFLSHGAERGWHFCGDESFDTGPMADPSATPTTSLDSSVETAGSKL</sequence>
<dbReference type="Gene3D" id="3.40.50.1240">
    <property type="entry name" value="Phosphoglycerate mutase-like"/>
    <property type="match status" value="1"/>
</dbReference>
<organism evidence="2 3">
    <name type="scientific">Aspergillus ibericus CBS 121593</name>
    <dbReference type="NCBI Taxonomy" id="1448316"/>
    <lineage>
        <taxon>Eukaryota</taxon>
        <taxon>Fungi</taxon>
        <taxon>Dikarya</taxon>
        <taxon>Ascomycota</taxon>
        <taxon>Pezizomycotina</taxon>
        <taxon>Eurotiomycetes</taxon>
        <taxon>Eurotiomycetidae</taxon>
        <taxon>Eurotiales</taxon>
        <taxon>Aspergillaceae</taxon>
        <taxon>Aspergillus</taxon>
        <taxon>Aspergillus subgen. Circumdati</taxon>
    </lineage>
</organism>
<dbReference type="Proteomes" id="UP000249402">
    <property type="component" value="Unassembled WGS sequence"/>
</dbReference>
<dbReference type="SUPFAM" id="SSF53254">
    <property type="entry name" value="Phosphoglycerate mutase-like"/>
    <property type="match status" value="1"/>
</dbReference>
<keyword evidence="3" id="KW-1185">Reference proteome</keyword>